<dbReference type="VEuPathDB" id="FungiDB:PGTG_22687"/>
<dbReference type="GeneID" id="13540790"/>
<dbReference type="PANTHER" id="PTHR33069">
    <property type="entry name" value="CHROMOSOME 7, WHOLE GENOME SHOTGUN SEQUENCE-RELATED"/>
    <property type="match status" value="1"/>
</dbReference>
<evidence type="ECO:0000313" key="2">
    <source>
        <dbReference type="EMBL" id="EHS62805.1"/>
    </source>
</evidence>
<reference evidence="3" key="1">
    <citation type="journal article" date="2011" name="Proc. Natl. Acad. Sci. U.S.A.">
        <title>Obligate biotrophy features unraveled by the genomic analysis of rust fungi.</title>
        <authorList>
            <person name="Duplessis S."/>
            <person name="Cuomo C.A."/>
            <person name="Lin Y.-C."/>
            <person name="Aerts A."/>
            <person name="Tisserant E."/>
            <person name="Veneault-Fourrey C."/>
            <person name="Joly D.L."/>
            <person name="Hacquard S."/>
            <person name="Amselem J."/>
            <person name="Cantarel B.L."/>
            <person name="Chiu R."/>
            <person name="Coutinho P.M."/>
            <person name="Feau N."/>
            <person name="Field M."/>
            <person name="Frey P."/>
            <person name="Gelhaye E."/>
            <person name="Goldberg J."/>
            <person name="Grabherr M.G."/>
            <person name="Kodira C.D."/>
            <person name="Kohler A."/>
            <person name="Kuees U."/>
            <person name="Lindquist E.A."/>
            <person name="Lucas S.M."/>
            <person name="Mago R."/>
            <person name="Mauceli E."/>
            <person name="Morin E."/>
            <person name="Murat C."/>
            <person name="Pangilinan J.L."/>
            <person name="Park R."/>
            <person name="Pearson M."/>
            <person name="Quesneville H."/>
            <person name="Rouhier N."/>
            <person name="Sakthikumar S."/>
            <person name="Salamov A.A."/>
            <person name="Schmutz J."/>
            <person name="Selles B."/>
            <person name="Shapiro H."/>
            <person name="Tanguay P."/>
            <person name="Tuskan G.A."/>
            <person name="Henrissat B."/>
            <person name="Van de Peer Y."/>
            <person name="Rouze P."/>
            <person name="Ellis J.G."/>
            <person name="Dodds P.N."/>
            <person name="Schein J.E."/>
            <person name="Zhong S."/>
            <person name="Hamelin R.C."/>
            <person name="Grigoriev I.V."/>
            <person name="Szabo L.J."/>
            <person name="Martin F."/>
        </authorList>
    </citation>
    <scope>NUCLEOTIDE SEQUENCE [LARGE SCALE GENOMIC DNA]</scope>
    <source>
        <strain evidence="3">CRL 75-36-700-3 / race SCCL</strain>
    </source>
</reference>
<dbReference type="HOGENOM" id="CLU_1563636_0_0_1"/>
<dbReference type="InParanoid" id="H6QVA4"/>
<keyword evidence="3" id="KW-1185">Reference proteome</keyword>
<evidence type="ECO:0000256" key="1">
    <source>
        <dbReference type="SAM" id="MobiDB-lite"/>
    </source>
</evidence>
<dbReference type="KEGG" id="pgr:PGTG_22687"/>
<dbReference type="Proteomes" id="UP000008783">
    <property type="component" value="Unassembled WGS sequence"/>
</dbReference>
<name>H6QVA4_PUCGT</name>
<dbReference type="EMBL" id="DS178389">
    <property type="protein sequence ID" value="EHS62805.1"/>
    <property type="molecule type" value="Genomic_DNA"/>
</dbReference>
<protein>
    <submittedName>
        <fullName evidence="2">Uncharacterized protein</fullName>
    </submittedName>
</protein>
<feature type="region of interest" description="Disordered" evidence="1">
    <location>
        <begin position="70"/>
        <end position="91"/>
    </location>
</feature>
<gene>
    <name evidence="2" type="ORF">PGTG_22687</name>
</gene>
<evidence type="ECO:0000313" key="3">
    <source>
        <dbReference type="Proteomes" id="UP000008783"/>
    </source>
</evidence>
<dbReference type="AlphaFoldDB" id="H6QVA4"/>
<dbReference type="OrthoDB" id="10348924at2759"/>
<dbReference type="RefSeq" id="XP_003888559.1">
    <property type="nucleotide sequence ID" value="XM_003888510.1"/>
</dbReference>
<sequence>MLDHLESFRTRFLDLEGGVQFEGSDSVYDSLHAQHWAIIHQDYLLGAESFDKVLELLTSAIDIRGMIQSTGQADPSHSIETDPEESEAGGDGSMVDEVARFAITLVKLGRLLLRKTAEAIRKELLLLGMDAEINSKGLLERLHQAPGWIVGPLEYLARILKTPHEAGRSLL</sequence>
<proteinExistence type="predicted"/>
<dbReference type="PANTHER" id="PTHR33069:SF3">
    <property type="entry name" value="DYNEIN HEAVY CHAIN TAIL DOMAIN-CONTAINING PROTEIN"/>
    <property type="match status" value="1"/>
</dbReference>
<organism evidence="2 3">
    <name type="scientific">Puccinia graminis f. sp. tritici (strain CRL 75-36-700-3 / race SCCL)</name>
    <name type="common">Black stem rust fungus</name>
    <dbReference type="NCBI Taxonomy" id="418459"/>
    <lineage>
        <taxon>Eukaryota</taxon>
        <taxon>Fungi</taxon>
        <taxon>Dikarya</taxon>
        <taxon>Basidiomycota</taxon>
        <taxon>Pucciniomycotina</taxon>
        <taxon>Pucciniomycetes</taxon>
        <taxon>Pucciniales</taxon>
        <taxon>Pucciniaceae</taxon>
        <taxon>Puccinia</taxon>
    </lineage>
</organism>
<accession>H6QVA4</accession>